<feature type="region of interest" description="Disordered" evidence="4">
    <location>
        <begin position="81"/>
        <end position="111"/>
    </location>
</feature>
<dbReference type="InterPro" id="IPR012337">
    <property type="entry name" value="RNaseH-like_sf"/>
</dbReference>
<reference evidence="7" key="1">
    <citation type="journal article" date="2020" name="New Phytol.">
        <title>Comparative genomics reveals dynamic genome evolution in host specialist ectomycorrhizal fungi.</title>
        <authorList>
            <person name="Lofgren L.A."/>
            <person name="Nguyen N.H."/>
            <person name="Vilgalys R."/>
            <person name="Ruytinx J."/>
            <person name="Liao H.L."/>
            <person name="Branco S."/>
            <person name="Kuo A."/>
            <person name="LaButti K."/>
            <person name="Lipzen A."/>
            <person name="Andreopoulos W."/>
            <person name="Pangilinan J."/>
            <person name="Riley R."/>
            <person name="Hundley H."/>
            <person name="Na H."/>
            <person name="Barry K."/>
            <person name="Grigoriev I.V."/>
            <person name="Stajich J.E."/>
            <person name="Kennedy P.G."/>
        </authorList>
    </citation>
    <scope>NUCLEOTIDE SEQUENCE</scope>
    <source>
        <strain evidence="7">S12</strain>
    </source>
</reference>
<dbReference type="GeneID" id="64603001"/>
<accession>A0A9P7DQQ5</accession>
<dbReference type="InterPro" id="IPR036397">
    <property type="entry name" value="RNaseH_sf"/>
</dbReference>
<keyword evidence="5" id="KW-0812">Transmembrane</keyword>
<feature type="compositionally biased region" description="Basic and acidic residues" evidence="4">
    <location>
        <begin position="98"/>
        <end position="111"/>
    </location>
</feature>
<comment type="caution">
    <text evidence="7">The sequence shown here is derived from an EMBL/GenBank/DDBJ whole genome shotgun (WGS) entry which is preliminary data.</text>
</comment>
<organism evidence="7 8">
    <name type="scientific">Suillus plorans</name>
    <dbReference type="NCBI Taxonomy" id="116603"/>
    <lineage>
        <taxon>Eukaryota</taxon>
        <taxon>Fungi</taxon>
        <taxon>Dikarya</taxon>
        <taxon>Basidiomycota</taxon>
        <taxon>Agaricomycotina</taxon>
        <taxon>Agaricomycetes</taxon>
        <taxon>Agaricomycetidae</taxon>
        <taxon>Boletales</taxon>
        <taxon>Suillineae</taxon>
        <taxon>Suillaceae</taxon>
        <taxon>Suillus</taxon>
    </lineage>
</organism>
<evidence type="ECO:0000256" key="4">
    <source>
        <dbReference type="SAM" id="MobiDB-lite"/>
    </source>
</evidence>
<keyword evidence="5" id="KW-1133">Transmembrane helix</keyword>
<dbReference type="InterPro" id="IPR051274">
    <property type="entry name" value="3-5_Exoribonuclease"/>
</dbReference>
<dbReference type="EMBL" id="JABBWE010000008">
    <property type="protein sequence ID" value="KAG1800834.1"/>
    <property type="molecule type" value="Genomic_DNA"/>
</dbReference>
<dbReference type="RefSeq" id="XP_041164576.1">
    <property type="nucleotide sequence ID" value="XM_041309237.1"/>
</dbReference>
<dbReference type="InterPro" id="IPR013520">
    <property type="entry name" value="Ribonucl_H"/>
</dbReference>
<dbReference type="GO" id="GO:0000175">
    <property type="term" value="F:3'-5'-RNA exonuclease activity"/>
    <property type="evidence" value="ECO:0007669"/>
    <property type="project" value="InterPro"/>
</dbReference>
<dbReference type="Pfam" id="PF00929">
    <property type="entry name" value="RNase_T"/>
    <property type="match status" value="1"/>
</dbReference>
<dbReference type="AlphaFoldDB" id="A0A9P7DQQ5"/>
<evidence type="ECO:0000313" key="8">
    <source>
        <dbReference type="Proteomes" id="UP000719766"/>
    </source>
</evidence>
<dbReference type="SMART" id="SM00479">
    <property type="entry name" value="EXOIII"/>
    <property type="match status" value="1"/>
</dbReference>
<keyword evidence="8" id="KW-1185">Reference proteome</keyword>
<dbReference type="GO" id="GO:0003676">
    <property type="term" value="F:nucleic acid binding"/>
    <property type="evidence" value="ECO:0007669"/>
    <property type="project" value="InterPro"/>
</dbReference>
<dbReference type="Gene3D" id="3.30.420.10">
    <property type="entry name" value="Ribonuclease H-like superfamily/Ribonuclease H"/>
    <property type="match status" value="1"/>
</dbReference>
<keyword evidence="1" id="KW-0540">Nuclease</keyword>
<feature type="transmembrane region" description="Helical" evidence="5">
    <location>
        <begin position="12"/>
        <end position="45"/>
    </location>
</feature>
<name>A0A9P7DQQ5_9AGAM</name>
<dbReference type="InterPro" id="IPR047201">
    <property type="entry name" value="ERI-1_3'hExo-like"/>
</dbReference>
<dbReference type="PANTHER" id="PTHR23044:SF61">
    <property type="entry name" value="3'-5' EXORIBONUCLEASE 1-RELATED"/>
    <property type="match status" value="1"/>
</dbReference>
<proteinExistence type="predicted"/>
<dbReference type="PANTHER" id="PTHR23044">
    <property type="entry name" value="3'-5' EXONUCLEASE ERI1-RELATED"/>
    <property type="match status" value="1"/>
</dbReference>
<keyword evidence="3" id="KW-0269">Exonuclease</keyword>
<evidence type="ECO:0000256" key="5">
    <source>
        <dbReference type="SAM" id="Phobius"/>
    </source>
</evidence>
<evidence type="ECO:0000256" key="1">
    <source>
        <dbReference type="ARBA" id="ARBA00022722"/>
    </source>
</evidence>
<evidence type="ECO:0000259" key="6">
    <source>
        <dbReference type="SMART" id="SM00479"/>
    </source>
</evidence>
<dbReference type="OrthoDB" id="448399at2759"/>
<dbReference type="SUPFAM" id="SSF53098">
    <property type="entry name" value="Ribonuclease H-like"/>
    <property type="match status" value="1"/>
</dbReference>
<gene>
    <name evidence="7" type="ORF">HD556DRAFT_1524668</name>
</gene>
<evidence type="ECO:0000256" key="2">
    <source>
        <dbReference type="ARBA" id="ARBA00022801"/>
    </source>
</evidence>
<keyword evidence="2" id="KW-0378">Hydrolase</keyword>
<dbReference type="CDD" id="cd06133">
    <property type="entry name" value="ERI-1_3'hExo_like"/>
    <property type="match status" value="1"/>
</dbReference>
<protein>
    <submittedName>
        <fullName evidence="7">Ribonuclease H-like domain-containing protein</fullName>
    </submittedName>
</protein>
<feature type="domain" description="Exonuclease" evidence="6">
    <location>
        <begin position="120"/>
        <end position="337"/>
    </location>
</feature>
<evidence type="ECO:0000313" key="7">
    <source>
        <dbReference type="EMBL" id="KAG1800834.1"/>
    </source>
</evidence>
<sequence length="367" mass="41628">MQLASPDLDGLFPFATFFLSLIQLLGSNWKVLLLSSFLIWSVTVFTRRAKQSKDSSPLLVEGPPSRVPLNGSDIPSIYHHPYSQISDRPTSKSSSQTQKKDLMVKGAQKQDHRVKPPYDAFLVLDVEATCEEGTGFGWPNEIIEWPVCLMRWKDKSDQGRACQLEIVDEFRSFVKPTWRPQLSQFCTQLTGITQVQVNTAPTFQKVLKMFARFLANHGLIDPKSGRPIQRFCWCSDGPFDIRDFVVKQCFISKIPMPLWLKGDILDVRKVVSVWAVASSNPDTTIKPSARSHIRSLNIPQQLQVLGLPAFQGRLHSGIDDTRNIARVMTELARRGVRLEPKTSINPNRRWNWMGKSGVVLEHTLVFQ</sequence>
<evidence type="ECO:0000256" key="3">
    <source>
        <dbReference type="ARBA" id="ARBA00022839"/>
    </source>
</evidence>
<dbReference type="Proteomes" id="UP000719766">
    <property type="component" value="Unassembled WGS sequence"/>
</dbReference>
<keyword evidence="5" id="KW-0472">Membrane</keyword>